<evidence type="ECO:0000256" key="4">
    <source>
        <dbReference type="ARBA" id="ARBA00022692"/>
    </source>
</evidence>
<evidence type="ECO:0000256" key="7">
    <source>
        <dbReference type="ARBA" id="ARBA00023136"/>
    </source>
</evidence>
<name>A0A235BYB4_UNCW3</name>
<keyword evidence="2 10" id="KW-0813">Transport</keyword>
<evidence type="ECO:0000259" key="13">
    <source>
        <dbReference type="Pfam" id="PF00593"/>
    </source>
</evidence>
<dbReference type="InterPro" id="IPR000531">
    <property type="entry name" value="Beta-barrel_TonB"/>
</dbReference>
<proteinExistence type="inferred from homology"/>
<dbReference type="GO" id="GO:0015344">
    <property type="term" value="F:siderophore uptake transmembrane transporter activity"/>
    <property type="evidence" value="ECO:0007669"/>
    <property type="project" value="TreeGrafter"/>
</dbReference>
<dbReference type="Pfam" id="PF07715">
    <property type="entry name" value="Plug"/>
    <property type="match status" value="1"/>
</dbReference>
<comment type="caution">
    <text evidence="15">The sequence shown here is derived from an EMBL/GenBank/DDBJ whole genome shotgun (WGS) entry which is preliminary data.</text>
</comment>
<feature type="transmembrane region" description="Helical" evidence="12">
    <location>
        <begin position="21"/>
        <end position="42"/>
    </location>
</feature>
<dbReference type="GO" id="GO:0009279">
    <property type="term" value="C:cell outer membrane"/>
    <property type="evidence" value="ECO:0007669"/>
    <property type="project" value="UniProtKB-SubCell"/>
</dbReference>
<feature type="domain" description="TonB-dependent receptor plug" evidence="14">
    <location>
        <begin position="143"/>
        <end position="236"/>
    </location>
</feature>
<gene>
    <name evidence="15" type="ORF">CH333_02740</name>
</gene>
<dbReference type="Pfam" id="PF00593">
    <property type="entry name" value="TonB_dep_Rec_b-barrel"/>
    <property type="match status" value="1"/>
</dbReference>
<dbReference type="Gene3D" id="2.170.130.10">
    <property type="entry name" value="TonB-dependent receptor, plug domain"/>
    <property type="match status" value="1"/>
</dbReference>
<evidence type="ECO:0000256" key="11">
    <source>
        <dbReference type="RuleBase" id="RU003357"/>
    </source>
</evidence>
<evidence type="ECO:0000259" key="14">
    <source>
        <dbReference type="Pfam" id="PF07715"/>
    </source>
</evidence>
<dbReference type="InterPro" id="IPR036942">
    <property type="entry name" value="Beta-barrel_TonB_sf"/>
</dbReference>
<evidence type="ECO:0000256" key="9">
    <source>
        <dbReference type="ARBA" id="ARBA00023237"/>
    </source>
</evidence>
<keyword evidence="3 10" id="KW-1134">Transmembrane beta strand</keyword>
<organism evidence="15 16">
    <name type="scientific">candidate division WOR-3 bacterium JGI_Cruoil_03_44_89</name>
    <dbReference type="NCBI Taxonomy" id="1973748"/>
    <lineage>
        <taxon>Bacteria</taxon>
        <taxon>Bacteria division WOR-3</taxon>
    </lineage>
</organism>
<evidence type="ECO:0000256" key="2">
    <source>
        <dbReference type="ARBA" id="ARBA00022448"/>
    </source>
</evidence>
<evidence type="ECO:0000256" key="5">
    <source>
        <dbReference type="ARBA" id="ARBA00022729"/>
    </source>
</evidence>
<dbReference type="InterPro" id="IPR039426">
    <property type="entry name" value="TonB-dep_rcpt-like"/>
</dbReference>
<feature type="domain" description="TonB-dependent receptor-like beta-barrel" evidence="13">
    <location>
        <begin position="364"/>
        <end position="863"/>
    </location>
</feature>
<dbReference type="Gene3D" id="2.60.40.1120">
    <property type="entry name" value="Carboxypeptidase-like, regulatory domain"/>
    <property type="match status" value="1"/>
</dbReference>
<keyword evidence="12" id="KW-1133">Transmembrane helix</keyword>
<dbReference type="AlphaFoldDB" id="A0A235BYB4"/>
<reference evidence="15 16" key="1">
    <citation type="submission" date="2017-07" db="EMBL/GenBank/DDBJ databases">
        <title>Recovery of genomes from metagenomes via a dereplication, aggregation, and scoring strategy.</title>
        <authorList>
            <person name="Sieber C.M."/>
            <person name="Probst A.J."/>
            <person name="Sharrar A."/>
            <person name="Thomas B.C."/>
            <person name="Hess M."/>
            <person name="Tringe S.G."/>
            <person name="Banfield J.F."/>
        </authorList>
    </citation>
    <scope>NUCLEOTIDE SEQUENCE [LARGE SCALE GENOMIC DNA]</scope>
    <source>
        <strain evidence="15">JGI_Cruoil_03_44_89</strain>
    </source>
</reference>
<evidence type="ECO:0000313" key="16">
    <source>
        <dbReference type="Proteomes" id="UP000215215"/>
    </source>
</evidence>
<dbReference type="EMBL" id="NOZQ01000051">
    <property type="protein sequence ID" value="OYD16787.1"/>
    <property type="molecule type" value="Genomic_DNA"/>
</dbReference>
<dbReference type="GO" id="GO:0044718">
    <property type="term" value="P:siderophore transmembrane transport"/>
    <property type="evidence" value="ECO:0007669"/>
    <property type="project" value="TreeGrafter"/>
</dbReference>
<dbReference type="SUPFAM" id="SSF49464">
    <property type="entry name" value="Carboxypeptidase regulatory domain-like"/>
    <property type="match status" value="1"/>
</dbReference>
<dbReference type="Proteomes" id="UP000215215">
    <property type="component" value="Unassembled WGS sequence"/>
</dbReference>
<dbReference type="InterPro" id="IPR008969">
    <property type="entry name" value="CarboxyPept-like_regulatory"/>
</dbReference>
<evidence type="ECO:0000256" key="6">
    <source>
        <dbReference type="ARBA" id="ARBA00023077"/>
    </source>
</evidence>
<keyword evidence="7 10" id="KW-0472">Membrane</keyword>
<comment type="subcellular location">
    <subcellularLocation>
        <location evidence="1 10">Cell outer membrane</location>
        <topology evidence="1 10">Multi-pass membrane protein</topology>
    </subcellularLocation>
</comment>
<evidence type="ECO:0000313" key="15">
    <source>
        <dbReference type="EMBL" id="OYD16787.1"/>
    </source>
</evidence>
<accession>A0A235BYB4</accession>
<evidence type="ECO:0000256" key="3">
    <source>
        <dbReference type="ARBA" id="ARBA00022452"/>
    </source>
</evidence>
<dbReference type="SUPFAM" id="SSF56935">
    <property type="entry name" value="Porins"/>
    <property type="match status" value="1"/>
</dbReference>
<comment type="similarity">
    <text evidence="10 11">Belongs to the TonB-dependent receptor family.</text>
</comment>
<dbReference type="PANTHER" id="PTHR30069">
    <property type="entry name" value="TONB-DEPENDENT OUTER MEMBRANE RECEPTOR"/>
    <property type="match status" value="1"/>
</dbReference>
<dbReference type="Gene3D" id="2.40.170.20">
    <property type="entry name" value="TonB-dependent receptor, beta-barrel domain"/>
    <property type="match status" value="1"/>
</dbReference>
<dbReference type="PROSITE" id="PS52016">
    <property type="entry name" value="TONB_DEPENDENT_REC_3"/>
    <property type="match status" value="1"/>
</dbReference>
<evidence type="ECO:0000256" key="10">
    <source>
        <dbReference type="PROSITE-ProRule" id="PRU01360"/>
    </source>
</evidence>
<evidence type="ECO:0000256" key="12">
    <source>
        <dbReference type="SAM" id="Phobius"/>
    </source>
</evidence>
<dbReference type="Pfam" id="PF13715">
    <property type="entry name" value="CarbopepD_reg_2"/>
    <property type="match status" value="1"/>
</dbReference>
<dbReference type="InterPro" id="IPR012910">
    <property type="entry name" value="Plug_dom"/>
</dbReference>
<keyword evidence="4 10" id="KW-0812">Transmembrane</keyword>
<keyword evidence="9 10" id="KW-0998">Cell outer membrane</keyword>
<keyword evidence="8" id="KW-0675">Receptor</keyword>
<evidence type="ECO:0000256" key="1">
    <source>
        <dbReference type="ARBA" id="ARBA00004571"/>
    </source>
</evidence>
<evidence type="ECO:0000256" key="8">
    <source>
        <dbReference type="ARBA" id="ARBA00023170"/>
    </source>
</evidence>
<keyword evidence="6 11" id="KW-0798">TonB box</keyword>
<keyword evidence="5" id="KW-0732">Signal</keyword>
<protein>
    <submittedName>
        <fullName evidence="15">Uncharacterized protein</fullName>
    </submittedName>
</protein>
<dbReference type="InterPro" id="IPR037066">
    <property type="entry name" value="Plug_dom_sf"/>
</dbReference>
<dbReference type="PANTHER" id="PTHR30069:SF29">
    <property type="entry name" value="HEMOGLOBIN AND HEMOGLOBIN-HAPTOGLOBIN-BINDING PROTEIN 1-RELATED"/>
    <property type="match status" value="1"/>
</dbReference>
<sequence>MRGGVTPPRNSKGVKVKSKSRFIRFFSLIVCLLSGITCLWAGTSGKLAGRVTDAQTGEALPFANIIVEETTLGDASDLDGFYVILNVPPGTYAVTAKMMGYQEVKITNIKVAVDFTTTMDFAPNPTVIEAEGITVVAERELIQMDLTSTRAVVDAERIDALPVEGFQDLVNLQAGVVEGHIRGGRSSEVVYMLDGISITDPFSHEAAVDVENSVIQELQVISGTFNAEYGQAMSGVVNIVTREGGNKLSGRITTYTGDYVSNHTETYMNIDHINPFSTYNIETTLGGPFPIFGKKLSFYATARRYYNEGYLFGKRIFNASDSCDFSKDNPDEWYIGATGDSSMVPMAPTLKNSLYGKFTYRLSPGDRFSYNLMWKSRDFRAYDHTFKYNPDGDYNRYDRGYSNIFNWNHVINSKTFFELKFANSFHDYRQYIYKDSLDKRYVDPERLQDASNYAFRTGGTQMRYFCRNTTSYIGKFDITSQVTNTHQIKLGVELRKHKLFLHEFEIVPKKDEVGREIHPFEPYIPPINYTNHNKYTNYPFEVAAYIQDKIEVKNMIANIGVRFDYFDPYWKIPTDPRDPNPKDALHPDTLNPYDPGNPIRVTGEPWFEDVEPRIQISPRIGIAYPITDRGVLHGSYGHFFQIPPFEYIYTDPEFEVYAAGLTSRMGNADLEPQKTVIYEIGLQQQLSDNISLDVTGFFKNIRNLLGIRIYETYIGSKYAQYINRDYGNVRGITVALEGRYSQYLYASLDYTYQIAKGNASDPNAVFWDVLANREPEKFLVPLDWDQMHTLNGAVTIGYSQFWGVSLIGRYGTGLPYTPSHEGIRIARENSERKPPQYNVDLRAYYNLKLIGSNFSLFLKVYNLFDIMNEVNVYTDTGRAGYTLISSPGVVRGINTLEEYLIRPDFYCAPRHVILGFSVDL</sequence>